<dbReference type="Proteomes" id="UP001151760">
    <property type="component" value="Unassembled WGS sequence"/>
</dbReference>
<evidence type="ECO:0000256" key="1">
    <source>
        <dbReference type="SAM" id="MobiDB-lite"/>
    </source>
</evidence>
<comment type="caution">
    <text evidence="2">The sequence shown here is derived from an EMBL/GenBank/DDBJ whole genome shotgun (WGS) entry which is preliminary data.</text>
</comment>
<evidence type="ECO:0000313" key="2">
    <source>
        <dbReference type="EMBL" id="GJT72146.1"/>
    </source>
</evidence>
<dbReference type="EMBL" id="BQNB010018231">
    <property type="protein sequence ID" value="GJT72146.1"/>
    <property type="molecule type" value="Genomic_DNA"/>
</dbReference>
<proteinExistence type="predicted"/>
<evidence type="ECO:0008006" key="4">
    <source>
        <dbReference type="Google" id="ProtNLM"/>
    </source>
</evidence>
<organism evidence="2 3">
    <name type="scientific">Tanacetum coccineum</name>
    <dbReference type="NCBI Taxonomy" id="301880"/>
    <lineage>
        <taxon>Eukaryota</taxon>
        <taxon>Viridiplantae</taxon>
        <taxon>Streptophyta</taxon>
        <taxon>Embryophyta</taxon>
        <taxon>Tracheophyta</taxon>
        <taxon>Spermatophyta</taxon>
        <taxon>Magnoliopsida</taxon>
        <taxon>eudicotyledons</taxon>
        <taxon>Gunneridae</taxon>
        <taxon>Pentapetalae</taxon>
        <taxon>asterids</taxon>
        <taxon>campanulids</taxon>
        <taxon>Asterales</taxon>
        <taxon>Asteraceae</taxon>
        <taxon>Asteroideae</taxon>
        <taxon>Anthemideae</taxon>
        <taxon>Anthemidinae</taxon>
        <taxon>Tanacetum</taxon>
    </lineage>
</organism>
<reference evidence="2" key="2">
    <citation type="submission" date="2022-01" db="EMBL/GenBank/DDBJ databases">
        <authorList>
            <person name="Yamashiro T."/>
            <person name="Shiraishi A."/>
            <person name="Satake H."/>
            <person name="Nakayama K."/>
        </authorList>
    </citation>
    <scope>NUCLEOTIDE SEQUENCE</scope>
</reference>
<feature type="compositionally biased region" description="Polar residues" evidence="1">
    <location>
        <begin position="107"/>
        <end position="130"/>
    </location>
</feature>
<protein>
    <recommendedName>
        <fullName evidence="4">Gag-Pol polyprotein</fullName>
    </recommendedName>
</protein>
<feature type="region of interest" description="Disordered" evidence="1">
    <location>
        <begin position="95"/>
        <end position="130"/>
    </location>
</feature>
<sequence>MNYMQQPMPNPKDISDPTTARNMALNGLIIVPEIANPNVNPNGNGNVVATRVEGNGNRNNGNQIRIDLMAAAWDIDEIEEVNANCILMANLQQASRSDTQTEKAPTPTASITTADNAPTPTTSSSQAADTPNTLRDVDELHQQQHVQQQDNQAQLQPKIVVDNVPNAMFDGDVFENPFAPPSTSSAESSYQYVDPLNMHTFYQQYQHDYQWTKDHPLEQVIGEPSRPVLTRNQLRTDGEMCIYALTVSSMEPSNVKKAMTDPAWID</sequence>
<evidence type="ECO:0000313" key="3">
    <source>
        <dbReference type="Proteomes" id="UP001151760"/>
    </source>
</evidence>
<reference evidence="2" key="1">
    <citation type="journal article" date="2022" name="Int. J. Mol. Sci.">
        <title>Draft Genome of Tanacetum Coccineum: Genomic Comparison of Closely Related Tanacetum-Family Plants.</title>
        <authorList>
            <person name="Yamashiro T."/>
            <person name="Shiraishi A."/>
            <person name="Nakayama K."/>
            <person name="Satake H."/>
        </authorList>
    </citation>
    <scope>NUCLEOTIDE SEQUENCE</scope>
</reference>
<gene>
    <name evidence="2" type="ORF">Tco_1031432</name>
</gene>
<accession>A0ABQ5GAC1</accession>
<keyword evidence="3" id="KW-1185">Reference proteome</keyword>
<name>A0ABQ5GAC1_9ASTR</name>